<reference evidence="1" key="1">
    <citation type="submission" date="2021-09" db="EMBL/GenBank/DDBJ databases">
        <authorList>
            <consortium name="AG Swart"/>
            <person name="Singh M."/>
            <person name="Singh A."/>
            <person name="Seah K."/>
            <person name="Emmerich C."/>
        </authorList>
    </citation>
    <scope>NUCLEOTIDE SEQUENCE</scope>
    <source>
        <strain evidence="1">ATCC30299</strain>
    </source>
</reference>
<gene>
    <name evidence="1" type="ORF">BSTOLATCC_MIC18747</name>
</gene>
<dbReference type="AlphaFoldDB" id="A0AAU9J9W3"/>
<keyword evidence="2" id="KW-1185">Reference proteome</keyword>
<evidence type="ECO:0008006" key="3">
    <source>
        <dbReference type="Google" id="ProtNLM"/>
    </source>
</evidence>
<evidence type="ECO:0000313" key="1">
    <source>
        <dbReference type="EMBL" id="CAG9317501.1"/>
    </source>
</evidence>
<dbReference type="Gene3D" id="1.20.1310.10">
    <property type="entry name" value="Cullin Repeats"/>
    <property type="match status" value="1"/>
</dbReference>
<comment type="caution">
    <text evidence="1">The sequence shown here is derived from an EMBL/GenBank/DDBJ whole genome shotgun (WGS) entry which is preliminary data.</text>
</comment>
<protein>
    <recommendedName>
        <fullName evidence="3">F-box domain-containing protein</fullName>
    </recommendedName>
</protein>
<dbReference type="Gene3D" id="1.20.1280.50">
    <property type="match status" value="1"/>
</dbReference>
<dbReference type="InterPro" id="IPR036047">
    <property type="entry name" value="F-box-like_dom_sf"/>
</dbReference>
<name>A0AAU9J9W3_9CILI</name>
<accession>A0AAU9J9W3</accession>
<dbReference type="SUPFAM" id="SSF74788">
    <property type="entry name" value="Cullin repeat-like"/>
    <property type="match status" value="1"/>
</dbReference>
<evidence type="ECO:0000313" key="2">
    <source>
        <dbReference type="Proteomes" id="UP001162131"/>
    </source>
</evidence>
<dbReference type="SUPFAM" id="SSF81383">
    <property type="entry name" value="F-box domain"/>
    <property type="match status" value="1"/>
</dbReference>
<dbReference type="InterPro" id="IPR016159">
    <property type="entry name" value="Cullin_repeat-like_dom_sf"/>
</dbReference>
<proteinExistence type="predicted"/>
<dbReference type="Proteomes" id="UP001162131">
    <property type="component" value="Unassembled WGS sequence"/>
</dbReference>
<dbReference type="EMBL" id="CAJZBQ010000018">
    <property type="protein sequence ID" value="CAG9317501.1"/>
    <property type="molecule type" value="Genomic_DNA"/>
</dbReference>
<organism evidence="1 2">
    <name type="scientific">Blepharisma stoltei</name>
    <dbReference type="NCBI Taxonomy" id="1481888"/>
    <lineage>
        <taxon>Eukaryota</taxon>
        <taxon>Sar</taxon>
        <taxon>Alveolata</taxon>
        <taxon>Ciliophora</taxon>
        <taxon>Postciliodesmatophora</taxon>
        <taxon>Heterotrichea</taxon>
        <taxon>Heterotrichida</taxon>
        <taxon>Blepharismidae</taxon>
        <taxon>Blepharisma</taxon>
    </lineage>
</organism>
<sequence>MNTANILFIIAHHLTYKDLLSFGQVNKIFNFVSKKEDLWKRECLRVFFGNYDIFGSVFKGDDWLYKSSREPNWRHLLKKLTQIRHSWLLLKGDNFTSDDLELLRSEVFLALYEPLLPPPPLRREPKTFPTIIQDLLAHAFEEPIQNGFSLPTESEMIIEGAMSQSLLEEICDTVSIDQIVIIKWGLKGNKCNINKSLSMGSSGNQSTCYSSGDFGSSLLNTYFQNKMINANPLLIRLFCTLKKTIKIHCVASWNCLNLIEEASELLTEYCIRWDAFCASIYWIDRIFFAFSVAINQVYDANWLNAPKMPPFTVMRLMLIIWRRNVFYRLKEHILDSIFTLLQNQRNLLVKECPCFKGEVNKASKEDSISVMMKGIQAVLDLSVNELNIHFIDHSGFSGDGEYKFLDEKVLKLTEQFYQEISSYPYTAQVYILEEDLKLVQRSFLPCTWIQVQKMGLEIRINSMKNIYYSEYKQFRPISSTPEEGIDRYVYSPFGKMLFNNDQSHVASRNIKLYINHLSMRNRLQDVIDYNNLDALCQKLKQPKLVEDEEIEYQNEQMGFKLEISPEEQVLFSISNDIHLGQFLSIVSAYKTFEG</sequence>